<dbReference type="AlphaFoldDB" id="A0AAN7N774"/>
<feature type="region of interest" description="Disordered" evidence="1">
    <location>
        <begin position="79"/>
        <end position="166"/>
    </location>
</feature>
<comment type="caution">
    <text evidence="2">The sequence shown here is derived from an EMBL/GenBank/DDBJ whole genome shotgun (WGS) entry which is preliminary data.</text>
</comment>
<sequence>MQQTQVAVKEILIKNTEKKNLHSRDGHTLEEIAHSDLRISIFGNTYNSYNFKAFTDAISAVASREQPLVAWPAAPGTALHSKPLVHTKPKSRGTRSRRKGRRAAVPGESSTEQQHTLHTNRHLQSGSPCLTDEQAEGLQASEEGQRQGGSSGERMGEKMKRPGFPHPLQVLEGCYKVSPEPSLLQAEQPQVSQPVFIREVLQPSDHLRGPPLDSLQQVHVLLILGDPELNAVLQVRSHKSGVEGENHLPRPAGDASFDAAQDTVGFLGFRSTLPGYVELLITQCHQVLLLRAALNPFSAQPVSVLGIAPTHAQHLALGLVELHEVCTGPPLKPVKVPLDSIPSLQRVDRTTQLDVVGKIPEGALNPTAHVADKDDFIPWYSTKQIPEEAKVCSPEGQGSELAVCPPRCPKDLKFHYFMVTAAKAVLELHIPHQPLLVGENKVQHSTSHRWLHLCHLEKEVIINAFQEPPRLLTESEQHPSSTGKERGKEVSTMLGSNSRGGGQRSMTALAPGEGEQKPSTSVGPRERGAGILHELSYHQQNRREQTPHTTQAGVSPDEGKRTDVSKILSRVNPGEKECLGPLPEAGGGLTSGRCALIKVPSWQVKKLQDEMSILDSISENEQENNRLFAETMEREEAKSHVVWKKGVSSGGLSPWLGGGGGECMRTRGTPGESPSLSCSAPSLSTSSTMVGEDA</sequence>
<keyword evidence="3" id="KW-1185">Reference proteome</keyword>
<feature type="compositionally biased region" description="Basic residues" evidence="1">
    <location>
        <begin position="83"/>
        <end position="102"/>
    </location>
</feature>
<feature type="region of interest" description="Disordered" evidence="1">
    <location>
        <begin position="470"/>
        <end position="526"/>
    </location>
</feature>
<dbReference type="EMBL" id="JAUNZN010000053">
    <property type="protein sequence ID" value="KAK4805791.1"/>
    <property type="molecule type" value="Genomic_DNA"/>
</dbReference>
<protein>
    <submittedName>
        <fullName evidence="2">Uncharacterized protein</fullName>
    </submittedName>
</protein>
<feature type="region of interest" description="Disordered" evidence="1">
    <location>
        <begin position="653"/>
        <end position="694"/>
    </location>
</feature>
<reference evidence="2 3" key="1">
    <citation type="journal article" date="2023" name="J. Hered.">
        <title>Chromosome-level genome of the wood stork (Mycteria americana) provides insight into avian chromosome evolution.</title>
        <authorList>
            <person name="Flamio R. Jr."/>
            <person name="Ramstad K.M."/>
        </authorList>
    </citation>
    <scope>NUCLEOTIDE SEQUENCE [LARGE SCALE GENOMIC DNA]</scope>
    <source>
        <strain evidence="2">JAX WOST 10</strain>
    </source>
</reference>
<feature type="region of interest" description="Disordered" evidence="1">
    <location>
        <begin position="538"/>
        <end position="564"/>
    </location>
</feature>
<evidence type="ECO:0000313" key="3">
    <source>
        <dbReference type="Proteomes" id="UP001333110"/>
    </source>
</evidence>
<accession>A0AAN7N774</accession>
<proteinExistence type="predicted"/>
<feature type="compositionally biased region" description="Polar residues" evidence="1">
    <location>
        <begin position="108"/>
        <end position="128"/>
    </location>
</feature>
<feature type="compositionally biased region" description="Low complexity" evidence="1">
    <location>
        <begin position="673"/>
        <end position="688"/>
    </location>
</feature>
<evidence type="ECO:0000256" key="1">
    <source>
        <dbReference type="SAM" id="MobiDB-lite"/>
    </source>
</evidence>
<organism evidence="2 3">
    <name type="scientific">Mycteria americana</name>
    <name type="common">Wood stork</name>
    <dbReference type="NCBI Taxonomy" id="33587"/>
    <lineage>
        <taxon>Eukaryota</taxon>
        <taxon>Metazoa</taxon>
        <taxon>Chordata</taxon>
        <taxon>Craniata</taxon>
        <taxon>Vertebrata</taxon>
        <taxon>Euteleostomi</taxon>
        <taxon>Archelosauria</taxon>
        <taxon>Archosauria</taxon>
        <taxon>Dinosauria</taxon>
        <taxon>Saurischia</taxon>
        <taxon>Theropoda</taxon>
        <taxon>Coelurosauria</taxon>
        <taxon>Aves</taxon>
        <taxon>Neognathae</taxon>
        <taxon>Neoaves</taxon>
        <taxon>Aequornithes</taxon>
        <taxon>Ciconiiformes</taxon>
        <taxon>Ciconiidae</taxon>
        <taxon>Mycteria</taxon>
    </lineage>
</organism>
<gene>
    <name evidence="2" type="ORF">QYF61_000397</name>
</gene>
<feature type="non-terminal residue" evidence="2">
    <location>
        <position position="694"/>
    </location>
</feature>
<dbReference type="Proteomes" id="UP001333110">
    <property type="component" value="Unassembled WGS sequence"/>
</dbReference>
<evidence type="ECO:0000313" key="2">
    <source>
        <dbReference type="EMBL" id="KAK4805791.1"/>
    </source>
</evidence>
<name>A0AAN7N774_MYCAM</name>
<feature type="compositionally biased region" description="Basic and acidic residues" evidence="1">
    <location>
        <begin position="473"/>
        <end position="489"/>
    </location>
</feature>